<dbReference type="Proteomes" id="UP001407405">
    <property type="component" value="Unassembled WGS sequence"/>
</dbReference>
<dbReference type="Pfam" id="PF20260">
    <property type="entry name" value="PUA_4"/>
    <property type="match status" value="1"/>
</dbReference>
<dbReference type="InterPro" id="IPR015947">
    <property type="entry name" value="PUA-like_sf"/>
</dbReference>
<keyword evidence="7 12" id="KW-0489">Methyltransferase</keyword>
<evidence type="ECO:0000256" key="10">
    <source>
        <dbReference type="ARBA" id="ARBA00025699"/>
    </source>
</evidence>
<evidence type="ECO:0000259" key="14">
    <source>
        <dbReference type="Pfam" id="PF20260"/>
    </source>
</evidence>
<keyword evidence="6 12" id="KW-0698">rRNA processing</keyword>
<comment type="function">
    <text evidence="10 12">Specifically methylates the N3 position of the uracil ring of uridine 1498 (m3U1498) in 16S rRNA. Acts on the fully assembled 30S ribosomal subunit.</text>
</comment>
<feature type="domain" description="Ribosomal RNA small subunit methyltransferase E methyltransferase" evidence="13">
    <location>
        <begin position="79"/>
        <end position="250"/>
    </location>
</feature>
<evidence type="ECO:0000313" key="15">
    <source>
        <dbReference type="EMBL" id="MEN1759753.1"/>
    </source>
</evidence>
<evidence type="ECO:0000313" key="16">
    <source>
        <dbReference type="Proteomes" id="UP001407405"/>
    </source>
</evidence>
<keyword evidence="16" id="KW-1185">Reference proteome</keyword>
<dbReference type="GO" id="GO:0032259">
    <property type="term" value="P:methylation"/>
    <property type="evidence" value="ECO:0007669"/>
    <property type="project" value="UniProtKB-KW"/>
</dbReference>
<gene>
    <name evidence="15" type="ORF">AAIG11_04645</name>
</gene>
<dbReference type="EC" id="2.1.1.193" evidence="3 12"/>
<sequence>MHHFFASPENIHESEKHIDLLGPDVHHIRKVLRLSLGEMVSISDGQGHRYEARVEEIEPQRVGLTIVSSQVKRHESATRPVTLVQGIAKGSRMDWVVQKTTEMGIAAIQPVSTKFTVVKFESHGDAEKKQKRWQKIAEEASKQSKRNTIPRVEAPVFFKDLLEKMKHPEDQKERTLRLLAYEREEGQHLSEQLEQEKLAAFDRIEIWIGPEGGFSTDEVAAAKAVGIQTVGLGPRILRTETAGLVLLTVVLYEMGALEET</sequence>
<evidence type="ECO:0000256" key="5">
    <source>
        <dbReference type="ARBA" id="ARBA00022490"/>
    </source>
</evidence>
<comment type="caution">
    <text evidence="15">The sequence shown here is derived from an EMBL/GenBank/DDBJ whole genome shotgun (WGS) entry which is preliminary data.</text>
</comment>
<evidence type="ECO:0000256" key="11">
    <source>
        <dbReference type="ARBA" id="ARBA00047944"/>
    </source>
</evidence>
<comment type="similarity">
    <text evidence="2 12">Belongs to the RNA methyltransferase RsmE family.</text>
</comment>
<dbReference type="RefSeq" id="WP_343185081.1">
    <property type="nucleotide sequence ID" value="NZ_JBCITM010000003.1"/>
</dbReference>
<evidence type="ECO:0000256" key="9">
    <source>
        <dbReference type="ARBA" id="ARBA00022691"/>
    </source>
</evidence>
<comment type="catalytic activity">
    <reaction evidence="11 12">
        <text>uridine(1498) in 16S rRNA + S-adenosyl-L-methionine = N(3)-methyluridine(1498) in 16S rRNA + S-adenosyl-L-homocysteine + H(+)</text>
        <dbReference type="Rhea" id="RHEA:42920"/>
        <dbReference type="Rhea" id="RHEA-COMP:10283"/>
        <dbReference type="Rhea" id="RHEA-COMP:10284"/>
        <dbReference type="ChEBI" id="CHEBI:15378"/>
        <dbReference type="ChEBI" id="CHEBI:57856"/>
        <dbReference type="ChEBI" id="CHEBI:59789"/>
        <dbReference type="ChEBI" id="CHEBI:65315"/>
        <dbReference type="ChEBI" id="CHEBI:74502"/>
        <dbReference type="EC" id="2.1.1.193"/>
    </reaction>
</comment>
<dbReference type="NCBIfam" id="NF008692">
    <property type="entry name" value="PRK11713.1-5"/>
    <property type="match status" value="1"/>
</dbReference>
<organism evidence="15 16">
    <name type="scientific">Anoxynatronum sibiricum</name>
    <dbReference type="NCBI Taxonomy" id="210623"/>
    <lineage>
        <taxon>Bacteria</taxon>
        <taxon>Bacillati</taxon>
        <taxon>Bacillota</taxon>
        <taxon>Clostridia</taxon>
        <taxon>Eubacteriales</taxon>
        <taxon>Clostridiaceae</taxon>
        <taxon>Anoxynatronum</taxon>
    </lineage>
</organism>
<dbReference type="GO" id="GO:0008168">
    <property type="term" value="F:methyltransferase activity"/>
    <property type="evidence" value="ECO:0007669"/>
    <property type="project" value="UniProtKB-KW"/>
</dbReference>
<dbReference type="SUPFAM" id="SSF75217">
    <property type="entry name" value="alpha/beta knot"/>
    <property type="match status" value="1"/>
</dbReference>
<dbReference type="InterPro" id="IPR046887">
    <property type="entry name" value="RsmE_PUA-like"/>
</dbReference>
<proteinExistence type="inferred from homology"/>
<evidence type="ECO:0000256" key="3">
    <source>
        <dbReference type="ARBA" id="ARBA00012328"/>
    </source>
</evidence>
<evidence type="ECO:0000256" key="4">
    <source>
        <dbReference type="ARBA" id="ARBA00013673"/>
    </source>
</evidence>
<dbReference type="PANTHER" id="PTHR30027:SF3">
    <property type="entry name" value="16S RRNA (URACIL(1498)-N(3))-METHYLTRANSFERASE"/>
    <property type="match status" value="1"/>
</dbReference>
<keyword evidence="9 12" id="KW-0949">S-adenosyl-L-methionine</keyword>
<name>A0ABU9VRG1_9CLOT</name>
<evidence type="ECO:0000256" key="12">
    <source>
        <dbReference type="PIRNR" id="PIRNR015601"/>
    </source>
</evidence>
<evidence type="ECO:0000259" key="13">
    <source>
        <dbReference type="Pfam" id="PF04452"/>
    </source>
</evidence>
<dbReference type="InterPro" id="IPR029026">
    <property type="entry name" value="tRNA_m1G_MTases_N"/>
</dbReference>
<dbReference type="InterPro" id="IPR006700">
    <property type="entry name" value="RsmE"/>
</dbReference>
<dbReference type="InterPro" id="IPR029028">
    <property type="entry name" value="Alpha/beta_knot_MTases"/>
</dbReference>
<keyword evidence="5 12" id="KW-0963">Cytoplasm</keyword>
<evidence type="ECO:0000256" key="7">
    <source>
        <dbReference type="ARBA" id="ARBA00022603"/>
    </source>
</evidence>
<evidence type="ECO:0000256" key="2">
    <source>
        <dbReference type="ARBA" id="ARBA00005528"/>
    </source>
</evidence>
<dbReference type="EMBL" id="JBCITM010000003">
    <property type="protein sequence ID" value="MEN1759753.1"/>
    <property type="molecule type" value="Genomic_DNA"/>
</dbReference>
<protein>
    <recommendedName>
        <fullName evidence="4 12">Ribosomal RNA small subunit methyltransferase E</fullName>
        <ecNumber evidence="3 12">2.1.1.193</ecNumber>
    </recommendedName>
</protein>
<dbReference type="NCBIfam" id="TIGR00046">
    <property type="entry name" value="RsmE family RNA methyltransferase"/>
    <property type="match status" value="1"/>
</dbReference>
<evidence type="ECO:0000256" key="8">
    <source>
        <dbReference type="ARBA" id="ARBA00022679"/>
    </source>
</evidence>
<dbReference type="InterPro" id="IPR046886">
    <property type="entry name" value="RsmE_MTase_dom"/>
</dbReference>
<dbReference type="Pfam" id="PF04452">
    <property type="entry name" value="Methyltrans_RNA"/>
    <property type="match status" value="1"/>
</dbReference>
<evidence type="ECO:0000256" key="1">
    <source>
        <dbReference type="ARBA" id="ARBA00004496"/>
    </source>
</evidence>
<dbReference type="Gene3D" id="3.40.1280.10">
    <property type="match status" value="1"/>
</dbReference>
<dbReference type="SUPFAM" id="SSF88697">
    <property type="entry name" value="PUA domain-like"/>
    <property type="match status" value="1"/>
</dbReference>
<reference evidence="15 16" key="1">
    <citation type="submission" date="2024-04" db="EMBL/GenBank/DDBJ databases">
        <title>Genome sequencing and metabolic network reconstruction of aminoacids and betaine degradation by Anoxynatronum sibiricum.</title>
        <authorList>
            <person name="Detkova E.N."/>
            <person name="Boltjanskaja Y.V."/>
            <person name="Mardanov A.V."/>
            <person name="Kevbrin V."/>
        </authorList>
    </citation>
    <scope>NUCLEOTIDE SEQUENCE [LARGE SCALE GENOMIC DNA]</scope>
    <source>
        <strain evidence="15 16">Z-7981</strain>
    </source>
</reference>
<accession>A0ABU9VRG1</accession>
<feature type="domain" description="Ribosomal RNA small subunit methyltransferase E PUA-like" evidence="14">
    <location>
        <begin position="22"/>
        <end position="62"/>
    </location>
</feature>
<dbReference type="PANTHER" id="PTHR30027">
    <property type="entry name" value="RIBOSOMAL RNA SMALL SUBUNIT METHYLTRANSFERASE E"/>
    <property type="match status" value="1"/>
</dbReference>
<comment type="subcellular location">
    <subcellularLocation>
        <location evidence="1 12">Cytoplasm</location>
    </subcellularLocation>
</comment>
<evidence type="ECO:0000256" key="6">
    <source>
        <dbReference type="ARBA" id="ARBA00022552"/>
    </source>
</evidence>
<dbReference type="CDD" id="cd18084">
    <property type="entry name" value="RsmE-like"/>
    <property type="match status" value="1"/>
</dbReference>
<dbReference type="PIRSF" id="PIRSF015601">
    <property type="entry name" value="MTase_slr0722"/>
    <property type="match status" value="1"/>
</dbReference>
<keyword evidence="8 12" id="KW-0808">Transferase</keyword>